<dbReference type="InterPro" id="IPR023213">
    <property type="entry name" value="CAT-like_dom_sf"/>
</dbReference>
<keyword evidence="4" id="KW-1185">Reference proteome</keyword>
<evidence type="ECO:0000256" key="2">
    <source>
        <dbReference type="ARBA" id="ARBA00023315"/>
    </source>
</evidence>
<evidence type="ECO:0000256" key="1">
    <source>
        <dbReference type="ARBA" id="ARBA00022679"/>
    </source>
</evidence>
<protein>
    <submittedName>
        <fullName evidence="3">Uncharacterized protein</fullName>
    </submittedName>
</protein>
<dbReference type="EMBL" id="JAKUCV010002713">
    <property type="protein sequence ID" value="KAJ4841666.1"/>
    <property type="molecule type" value="Genomic_DNA"/>
</dbReference>
<dbReference type="AlphaFoldDB" id="A0A9Q0JGF1"/>
<dbReference type="Gene3D" id="3.30.559.10">
    <property type="entry name" value="Chloramphenicol acetyltransferase-like domain"/>
    <property type="match status" value="2"/>
</dbReference>
<keyword evidence="2" id="KW-0012">Acyltransferase</keyword>
<sequence length="477" mass="52646">MASTNPVQVLEVCKVSPSLGYPESATESSLSLTFFDLMFLRFHPVERIFFYELTESTPDLFHSTILPRLKHSLSLTLLHFLPLAGSLTWPSHASKPFLLYTLGDGVALTVAESDADFHRLSGDHIKEVDESVHYVPKLLATESAASAIALQITYFPYQGFCIGISTHHAILDGKSSIMFVKAWAHFCKLREEEEEHERPSLPPELIPCLDRTLVQDPEDIASVLLNDWSVLTRKMLGKDSNPKSLKLLPFAPTGDSTERVRATFRLSREDIRRIRERVSLDLDKVSKDSHQPKPLHLSSFVIVYAYTSGCMFKARELANNKMVLIGFVADCRARLEPPLPANYFGNCIVFTRTTPTQAKNIMDGNTGVAFFAKELSGCVTELGEGVHKQAKESLSVFAKVDLVEADTIAVAGSTRLEVYGTDFGWGRPKKVEVTSIDRTGSISIAESGDGSGGVEIGCVLKKHQMQTFSSLFVGGIS</sequence>
<comment type="caution">
    <text evidence="3">The sequence shown here is derived from an EMBL/GenBank/DDBJ whole genome shotgun (WGS) entry which is preliminary data.</text>
</comment>
<dbReference type="Pfam" id="PF02458">
    <property type="entry name" value="Transferase"/>
    <property type="match status" value="1"/>
</dbReference>
<proteinExistence type="predicted"/>
<organism evidence="3 4">
    <name type="scientific">Turnera subulata</name>
    <dbReference type="NCBI Taxonomy" id="218843"/>
    <lineage>
        <taxon>Eukaryota</taxon>
        <taxon>Viridiplantae</taxon>
        <taxon>Streptophyta</taxon>
        <taxon>Embryophyta</taxon>
        <taxon>Tracheophyta</taxon>
        <taxon>Spermatophyta</taxon>
        <taxon>Magnoliopsida</taxon>
        <taxon>eudicotyledons</taxon>
        <taxon>Gunneridae</taxon>
        <taxon>Pentapetalae</taxon>
        <taxon>rosids</taxon>
        <taxon>fabids</taxon>
        <taxon>Malpighiales</taxon>
        <taxon>Passifloraceae</taxon>
        <taxon>Turnera</taxon>
    </lineage>
</organism>
<evidence type="ECO:0000313" key="3">
    <source>
        <dbReference type="EMBL" id="KAJ4841666.1"/>
    </source>
</evidence>
<dbReference type="InterPro" id="IPR051504">
    <property type="entry name" value="Plant_metabolite_acyltrans"/>
</dbReference>
<reference evidence="3" key="1">
    <citation type="submission" date="2022-02" db="EMBL/GenBank/DDBJ databases">
        <authorList>
            <person name="Henning P.M."/>
            <person name="McCubbin A.G."/>
            <person name="Shore J.S."/>
        </authorList>
    </citation>
    <scope>NUCLEOTIDE SEQUENCE</scope>
    <source>
        <strain evidence="3">F60SS</strain>
        <tissue evidence="3">Leaves</tissue>
    </source>
</reference>
<gene>
    <name evidence="3" type="ORF">Tsubulata_019412</name>
</gene>
<keyword evidence="1" id="KW-0808">Transferase</keyword>
<evidence type="ECO:0000313" key="4">
    <source>
        <dbReference type="Proteomes" id="UP001141552"/>
    </source>
</evidence>
<dbReference type="OrthoDB" id="1862401at2759"/>
<name>A0A9Q0JGF1_9ROSI</name>
<dbReference type="PANTHER" id="PTHR31625">
    <property type="match status" value="1"/>
</dbReference>
<reference evidence="3" key="2">
    <citation type="journal article" date="2023" name="Plants (Basel)">
        <title>Annotation of the Turnera subulata (Passifloraceae) Draft Genome Reveals the S-Locus Evolved after the Divergence of Turneroideae from Passifloroideae in a Stepwise Manner.</title>
        <authorList>
            <person name="Henning P.M."/>
            <person name="Roalson E.H."/>
            <person name="Mir W."/>
            <person name="McCubbin A.G."/>
            <person name="Shore J.S."/>
        </authorList>
    </citation>
    <scope>NUCLEOTIDE SEQUENCE</scope>
    <source>
        <strain evidence="3">F60SS</strain>
    </source>
</reference>
<dbReference type="GO" id="GO:0016747">
    <property type="term" value="F:acyltransferase activity, transferring groups other than amino-acyl groups"/>
    <property type="evidence" value="ECO:0007669"/>
    <property type="project" value="UniProtKB-ARBA"/>
</dbReference>
<dbReference type="Proteomes" id="UP001141552">
    <property type="component" value="Unassembled WGS sequence"/>
</dbReference>
<accession>A0A9Q0JGF1</accession>